<evidence type="ECO:0000256" key="14">
    <source>
        <dbReference type="SAM" id="Phobius"/>
    </source>
</evidence>
<evidence type="ECO:0000256" key="3">
    <source>
        <dbReference type="ARBA" id="ARBA00004651"/>
    </source>
</evidence>
<evidence type="ECO:0000256" key="6">
    <source>
        <dbReference type="ARBA" id="ARBA00022448"/>
    </source>
</evidence>
<dbReference type="FunFam" id="1.20.1250.20:FF:001511">
    <property type="entry name" value="Solute carrier family 2, facilitated glucose transporter member 5"/>
    <property type="match status" value="1"/>
</dbReference>
<dbReference type="InterPro" id="IPR020846">
    <property type="entry name" value="MFS_dom"/>
</dbReference>
<evidence type="ECO:0000256" key="2">
    <source>
        <dbReference type="ARBA" id="ARBA00004135"/>
    </source>
</evidence>
<feature type="transmembrane region" description="Helical" evidence="14">
    <location>
        <begin position="311"/>
        <end position="331"/>
    </location>
</feature>
<keyword evidence="7" id="KW-1003">Cell membrane</keyword>
<feature type="transmembrane region" description="Helical" evidence="14">
    <location>
        <begin position="99"/>
        <end position="116"/>
    </location>
</feature>
<feature type="transmembrane region" description="Helical" evidence="14">
    <location>
        <begin position="186"/>
        <end position="208"/>
    </location>
</feature>
<keyword evidence="10 14" id="KW-1133">Transmembrane helix</keyword>
<feature type="transmembrane region" description="Helical" evidence="14">
    <location>
        <begin position="67"/>
        <end position="87"/>
    </location>
</feature>
<evidence type="ECO:0000256" key="4">
    <source>
        <dbReference type="ARBA" id="ARBA00007004"/>
    </source>
</evidence>
<dbReference type="Pfam" id="PF00083">
    <property type="entry name" value="Sugar_tr"/>
    <property type="match status" value="1"/>
</dbReference>
<feature type="transmembrane region" description="Helical" evidence="14">
    <location>
        <begin position="122"/>
        <end position="146"/>
    </location>
</feature>
<feature type="transmembrane region" description="Helical" evidence="14">
    <location>
        <begin position="273"/>
        <end position="299"/>
    </location>
</feature>
<dbReference type="InterPro" id="IPR045263">
    <property type="entry name" value="GLUT"/>
</dbReference>
<dbReference type="STRING" id="8078.ENSFHEP00000023487"/>
<name>A0A3Q2QBD1_FUNHE</name>
<evidence type="ECO:0000256" key="8">
    <source>
        <dbReference type="ARBA" id="ARBA00022597"/>
    </source>
</evidence>
<keyword evidence="9 14" id="KW-0812">Transmembrane</keyword>
<feature type="transmembrane region" description="Helical" evidence="14">
    <location>
        <begin position="343"/>
        <end position="360"/>
    </location>
</feature>
<dbReference type="Proteomes" id="UP000265000">
    <property type="component" value="Unplaced"/>
</dbReference>
<dbReference type="GeneTree" id="ENSGT00940000166173"/>
<feature type="transmembrane region" description="Helical" evidence="14">
    <location>
        <begin position="397"/>
        <end position="416"/>
    </location>
</feature>
<dbReference type="GO" id="GO:0070837">
    <property type="term" value="P:dehydroascorbic acid transport"/>
    <property type="evidence" value="ECO:0007669"/>
    <property type="project" value="TreeGrafter"/>
</dbReference>
<dbReference type="InterPro" id="IPR036259">
    <property type="entry name" value="MFS_trans_sf"/>
</dbReference>
<keyword evidence="6" id="KW-0813">Transport</keyword>
<dbReference type="PANTHER" id="PTHR23503">
    <property type="entry name" value="SOLUTE CARRIER FAMILY 2"/>
    <property type="match status" value="1"/>
</dbReference>
<feature type="transmembrane region" description="Helical" evidence="14">
    <location>
        <begin position="422"/>
        <end position="445"/>
    </location>
</feature>
<reference evidence="16" key="1">
    <citation type="submission" date="2025-08" db="UniProtKB">
        <authorList>
            <consortium name="Ensembl"/>
        </authorList>
    </citation>
    <scope>IDENTIFICATION</scope>
</reference>
<evidence type="ECO:0000259" key="15">
    <source>
        <dbReference type="PROSITE" id="PS50850"/>
    </source>
</evidence>
<dbReference type="GO" id="GO:0055056">
    <property type="term" value="F:D-glucose transmembrane transporter activity"/>
    <property type="evidence" value="ECO:0007669"/>
    <property type="project" value="TreeGrafter"/>
</dbReference>
<evidence type="ECO:0000256" key="7">
    <source>
        <dbReference type="ARBA" id="ARBA00022475"/>
    </source>
</evidence>
<keyword evidence="8" id="KW-0762">Sugar transport</keyword>
<dbReference type="GO" id="GO:0005353">
    <property type="term" value="F:fructose transmembrane transporter activity"/>
    <property type="evidence" value="ECO:0007669"/>
    <property type="project" value="UniProtKB-ARBA"/>
</dbReference>
<comment type="catalytic activity">
    <reaction evidence="1">
        <text>D-fructose(out) = D-fructose(in)</text>
        <dbReference type="Rhea" id="RHEA:60372"/>
        <dbReference type="ChEBI" id="CHEBI:37721"/>
    </reaction>
</comment>
<dbReference type="Ensembl" id="ENSFHET00000010191.1">
    <property type="protein sequence ID" value="ENSFHEP00000023487.1"/>
    <property type="gene ID" value="ENSFHEG00000004557.1"/>
</dbReference>
<dbReference type="InterPro" id="IPR005828">
    <property type="entry name" value="MFS_sugar_transport-like"/>
</dbReference>
<evidence type="ECO:0000256" key="9">
    <source>
        <dbReference type="ARBA" id="ARBA00022692"/>
    </source>
</evidence>
<comment type="subcellular location">
    <subcellularLocation>
        <location evidence="2">Cell membrane</location>
        <location evidence="2">Sarcolemma</location>
    </subcellularLocation>
    <subcellularLocation>
        <location evidence="3">Cell membrane</location>
        <topology evidence="3">Multi-pass membrane protein</topology>
    </subcellularLocation>
</comment>
<evidence type="ECO:0000256" key="5">
    <source>
        <dbReference type="ARBA" id="ARBA00015973"/>
    </source>
</evidence>
<evidence type="ECO:0000256" key="11">
    <source>
        <dbReference type="ARBA" id="ARBA00023136"/>
    </source>
</evidence>
<dbReference type="GO" id="GO:0042383">
    <property type="term" value="C:sarcolemma"/>
    <property type="evidence" value="ECO:0007669"/>
    <property type="project" value="UniProtKB-SubCell"/>
</dbReference>
<dbReference type="AlphaFoldDB" id="A0A3Q2QBD1"/>
<keyword evidence="11 14" id="KW-0472">Membrane</keyword>
<feature type="domain" description="Major facilitator superfamily (MFS) profile" evidence="15">
    <location>
        <begin position="22"/>
        <end position="449"/>
    </location>
</feature>
<organism evidence="16 17">
    <name type="scientific">Fundulus heteroclitus</name>
    <name type="common">Killifish</name>
    <name type="synonym">Mummichog</name>
    <dbReference type="NCBI Taxonomy" id="8078"/>
    <lineage>
        <taxon>Eukaryota</taxon>
        <taxon>Metazoa</taxon>
        <taxon>Chordata</taxon>
        <taxon>Craniata</taxon>
        <taxon>Vertebrata</taxon>
        <taxon>Euteleostomi</taxon>
        <taxon>Actinopterygii</taxon>
        <taxon>Neopterygii</taxon>
        <taxon>Teleostei</taxon>
        <taxon>Neoteleostei</taxon>
        <taxon>Acanthomorphata</taxon>
        <taxon>Ovalentaria</taxon>
        <taxon>Atherinomorphae</taxon>
        <taxon>Cyprinodontiformes</taxon>
        <taxon>Fundulidae</taxon>
        <taxon>Fundulus</taxon>
    </lineage>
</organism>
<proteinExistence type="inferred from homology"/>
<evidence type="ECO:0000256" key="13">
    <source>
        <dbReference type="ARBA" id="ARBA00031099"/>
    </source>
</evidence>
<protein>
    <recommendedName>
        <fullName evidence="5">Solute carrier family 2, facilitated glucose transporter member 5</fullName>
    </recommendedName>
    <alternativeName>
        <fullName evidence="13">Fructose transporter</fullName>
    </alternativeName>
    <alternativeName>
        <fullName evidence="12">Glucose transporter type 5, small intestine</fullName>
    </alternativeName>
</protein>
<keyword evidence="17" id="KW-1185">Reference proteome</keyword>
<evidence type="ECO:0000313" key="16">
    <source>
        <dbReference type="Ensembl" id="ENSFHEP00000023487.1"/>
    </source>
</evidence>
<accession>A0A3Q2QBD1</accession>
<dbReference type="GO" id="GO:0046323">
    <property type="term" value="P:D-glucose import"/>
    <property type="evidence" value="ECO:0007669"/>
    <property type="project" value="TreeGrafter"/>
</dbReference>
<dbReference type="Gene3D" id="1.20.1250.20">
    <property type="entry name" value="MFS general substrate transporter like domains"/>
    <property type="match status" value="1"/>
</dbReference>
<dbReference type="SUPFAM" id="SSF103473">
    <property type="entry name" value="MFS general substrate transporter"/>
    <property type="match status" value="1"/>
</dbReference>
<evidence type="ECO:0000313" key="17">
    <source>
        <dbReference type="Proteomes" id="UP000265000"/>
    </source>
</evidence>
<dbReference type="PANTHER" id="PTHR23503:SF130">
    <property type="entry name" value="SOLUTE CARRIER FAMILY 2 (FACILITATED GLUCOSE TRANSPORTER), MEMBER 9-LIKE 1"/>
    <property type="match status" value="1"/>
</dbReference>
<dbReference type="GO" id="GO:1990539">
    <property type="term" value="P:fructose import across plasma membrane"/>
    <property type="evidence" value="ECO:0007669"/>
    <property type="project" value="UniProtKB-ARBA"/>
</dbReference>
<evidence type="ECO:0000256" key="1">
    <source>
        <dbReference type="ARBA" id="ARBA00000590"/>
    </source>
</evidence>
<evidence type="ECO:0000256" key="12">
    <source>
        <dbReference type="ARBA" id="ARBA00029961"/>
    </source>
</evidence>
<reference evidence="16" key="2">
    <citation type="submission" date="2025-09" db="UniProtKB">
        <authorList>
            <consortium name="Ensembl"/>
        </authorList>
    </citation>
    <scope>IDENTIFICATION</scope>
</reference>
<sequence>MLTKNTQSRLSGLTKGNALLLITILGFGGSFQAGYHITGLSSPSPCFINSSWNDRYNEPPAPQKVTMIWSLIVSMYAIGGLFGAVSVNNMCPFSRKRAIICNSMISVTGAVMMLTSKEVKSFEMIIVARMLYGYSSGMSLHLMYLGEISPREIRGRLTLTSATFTSLGKLCGQFFGLSEILGRRDLWHVLLCVPVCFSVAQVLVLPFLPEAPRYLFLEKGDDKACKRALQRLWGKGDYKQEVEEMVIEQTALEASPPKSPLQLLKDQTVRWQLITIFIIYFCNQMSGMSAISTFSFDIFLKAGVPKDKIRYVTLGLGISEILTSISCSLLIEQTGRRPLFWGGYAVMSAIWIVVTIMLNLKVNMCKLSEFTNCDSSPLPGAATATLSSELFIQSDRLAAFVLMGLHRWFIFAVLGLLFPFIIVSYCFMLFAGVCLLGSLYTFLLLPETNGKTFMDISKEFKAITVCGKSFLEEDKVETKL</sequence>
<comment type="similarity">
    <text evidence="4">Belongs to the major facilitator superfamily. Sugar transporter (TC 2.A.1.1) family. Glucose transporter subfamily.</text>
</comment>
<evidence type="ECO:0000256" key="10">
    <source>
        <dbReference type="ARBA" id="ARBA00022989"/>
    </source>
</evidence>
<dbReference type="PROSITE" id="PS50850">
    <property type="entry name" value="MFS"/>
    <property type="match status" value="1"/>
</dbReference>